<dbReference type="Proteomes" id="UP000279968">
    <property type="component" value="Unassembled WGS sequence"/>
</dbReference>
<sequence length="176" mass="18985">MPHQIIGRVAVVSALLVGVLALCGLTVQRFIGSASPAEEVECSESDHRLAELLARDPALSSPPPGTTLDRIEQVPCGDDSDPGARYVTADISLPPGTSMDSVLDHYRTLLTAGQWRMVPISDELGDRWCADRVTNGQQIRLLLEYGWHGTPGPHTYGDVQIEISFKPAGEDIGCPR</sequence>
<evidence type="ECO:0000313" key="1">
    <source>
        <dbReference type="EMBL" id="RKN53748.1"/>
    </source>
</evidence>
<gene>
    <name evidence="1" type="ORF">D7193_16890</name>
</gene>
<name>A0A3A9ZYZ1_9ACTN</name>
<evidence type="ECO:0000313" key="2">
    <source>
        <dbReference type="Proteomes" id="UP000279968"/>
    </source>
</evidence>
<comment type="caution">
    <text evidence="1">The sequence shown here is derived from an EMBL/GenBank/DDBJ whole genome shotgun (WGS) entry which is preliminary data.</text>
</comment>
<proteinExistence type="predicted"/>
<protein>
    <submittedName>
        <fullName evidence="1">Uncharacterized protein</fullName>
    </submittedName>
</protein>
<keyword evidence="2" id="KW-1185">Reference proteome</keyword>
<dbReference type="AlphaFoldDB" id="A0A3A9ZYZ1"/>
<organism evidence="1 2">
    <name type="scientific">Micromonospora costi</name>
    <dbReference type="NCBI Taxonomy" id="1530042"/>
    <lineage>
        <taxon>Bacteria</taxon>
        <taxon>Bacillati</taxon>
        <taxon>Actinomycetota</taxon>
        <taxon>Actinomycetes</taxon>
        <taxon>Micromonosporales</taxon>
        <taxon>Micromonosporaceae</taxon>
        <taxon>Micromonospora</taxon>
    </lineage>
</organism>
<accession>A0A3A9ZYZ1</accession>
<reference evidence="1 2" key="1">
    <citation type="journal article" date="2015" name="Int. J. Syst. Evol. Microbiol.">
        <title>Micromonospora costi sp. nov., isolated from a leaf of Costus speciosus.</title>
        <authorList>
            <person name="Thawai C."/>
        </authorList>
    </citation>
    <scope>NUCLEOTIDE SEQUENCE [LARGE SCALE GENOMIC DNA]</scope>
    <source>
        <strain evidence="1 2">CS1-12</strain>
    </source>
</reference>
<dbReference type="RefSeq" id="WP_120780493.1">
    <property type="nucleotide sequence ID" value="NZ_JBHLUP010000001.1"/>
</dbReference>
<dbReference type="OrthoDB" id="3400325at2"/>
<dbReference type="EMBL" id="RBAN01000003">
    <property type="protein sequence ID" value="RKN53748.1"/>
    <property type="molecule type" value="Genomic_DNA"/>
</dbReference>